<proteinExistence type="predicted"/>
<dbReference type="GO" id="GO:0005509">
    <property type="term" value="F:calcium ion binding"/>
    <property type="evidence" value="ECO:0007669"/>
    <property type="project" value="InterPro"/>
</dbReference>
<evidence type="ECO:0000313" key="20">
    <source>
        <dbReference type="EnsemblMetazoa" id="XP_003724390"/>
    </source>
</evidence>
<reference evidence="20" key="2">
    <citation type="submission" date="2021-01" db="UniProtKB">
        <authorList>
            <consortium name="EnsemblMetazoa"/>
        </authorList>
    </citation>
    <scope>IDENTIFICATION</scope>
</reference>
<feature type="domain" description="EGF-like" evidence="19">
    <location>
        <begin position="74"/>
        <end position="110"/>
    </location>
</feature>
<dbReference type="GO" id="GO:0030414">
    <property type="term" value="F:peptidase inhibitor activity"/>
    <property type="evidence" value="ECO:0007669"/>
    <property type="project" value="InterPro"/>
</dbReference>
<keyword evidence="3" id="KW-0217">Developmental protein</keyword>
<dbReference type="Proteomes" id="UP000007110">
    <property type="component" value="Unassembled WGS sequence"/>
</dbReference>
<dbReference type="InterPro" id="IPR001881">
    <property type="entry name" value="EGF-like_Ca-bd_dom"/>
</dbReference>
<keyword evidence="6 16" id="KW-0245">EGF-like domain</keyword>
<feature type="domain" description="EGF-like" evidence="19">
    <location>
        <begin position="293"/>
        <end position="331"/>
    </location>
</feature>
<feature type="disulfide bond" evidence="16">
    <location>
        <begin position="404"/>
        <end position="413"/>
    </location>
</feature>
<dbReference type="FunFam" id="2.10.25.10:FF:000118">
    <property type="entry name" value="protein delta homolog 2"/>
    <property type="match status" value="1"/>
</dbReference>
<dbReference type="AlphaFoldDB" id="A0A7M7GJS2"/>
<feature type="chain" id="PRO_5029887788" description="EGF-like domain-containing protein" evidence="18">
    <location>
        <begin position="24"/>
        <end position="683"/>
    </location>
</feature>
<organism evidence="20 21">
    <name type="scientific">Strongylocentrotus purpuratus</name>
    <name type="common">Purple sea urchin</name>
    <dbReference type="NCBI Taxonomy" id="7668"/>
    <lineage>
        <taxon>Eukaryota</taxon>
        <taxon>Metazoa</taxon>
        <taxon>Echinodermata</taxon>
        <taxon>Eleutherozoa</taxon>
        <taxon>Echinozoa</taxon>
        <taxon>Echinoidea</taxon>
        <taxon>Euechinoidea</taxon>
        <taxon>Echinacea</taxon>
        <taxon>Camarodonta</taxon>
        <taxon>Echinidea</taxon>
        <taxon>Strongylocentrotidae</taxon>
        <taxon>Strongylocentrotus</taxon>
    </lineage>
</organism>
<dbReference type="EnsemblMetazoa" id="XM_003724342">
    <property type="protein sequence ID" value="XP_003724390"/>
    <property type="gene ID" value="LOC100891480"/>
</dbReference>
<feature type="domain" description="EGF-like" evidence="19">
    <location>
        <begin position="185"/>
        <end position="223"/>
    </location>
</feature>
<dbReference type="InterPro" id="IPR049883">
    <property type="entry name" value="NOTCH1_EGF-like"/>
</dbReference>
<sequence length="683" mass="73630">MTSPTNTFCILCITFLFATFHSATPTSTPAAALTTCASHPCENGGTCIEYTAAFQCRCTNDFTGLRCEVPVSSTASLCDDNPCAHGACVSSASDRFTCMCPGEWRGTACEIDVNECIGERGPNPCTANGTVCVNEDGGYRCEAPCASPSPCHNGGTCSTKNKEPYYTCECPPNYEGDTCDVVVERDDPCRSVANMCLNGGTCFSFGGAALCYCLPGFQGQHCEIDTDVCQTITCQNGGTCEKSRDQTASCICPPLYSGLQCDISLLTICDSSPCNTSATCIEDLTLDAGFLCMPPCVKDPCQHGGTCTNNQSAPLGFYCECAEDYQGLLCENMIPPCSKEPCLNGGTCQPDETAPTGYQCLCDRGFEGPICEVAIISPCTSNPCENGGTCEAVGGALTEFSCICQQGYRGTQCEIILHAVCTFQGVTFQEGSERKEDCNMCHCQQGSWHCTDKFCGEFMVSFAFLDTNSNENDDDDEEFSNTLKEDIADYFAINANMIQVLTVSGSPAEVQFQLQDTIDSEVDIENVAADMLRQFVTGTYAFHYNQASYSINSRTVVIERRDIDNEANNITHNDDGQRFISTTLLIVCVVVSTILVSGVLFGIAIIVVYKRRSRKEQIYCRKDKNTNASNNVAGGAIKYHKNVYNPVPPCSPGRGDVPLEVAEIRLQNGAGKPDVNINMEARV</sequence>
<evidence type="ECO:0000256" key="4">
    <source>
        <dbReference type="ARBA" id="ARBA00022475"/>
    </source>
</evidence>
<dbReference type="SUPFAM" id="SSF57196">
    <property type="entry name" value="EGF/Laminin"/>
    <property type="match status" value="8"/>
</dbReference>
<dbReference type="OrthoDB" id="10046852at2759"/>
<feature type="domain" description="EGF-like" evidence="19">
    <location>
        <begin position="32"/>
        <end position="68"/>
    </location>
</feature>
<feature type="domain" description="EGF-like" evidence="19">
    <location>
        <begin position="375"/>
        <end position="414"/>
    </location>
</feature>
<feature type="disulfide bond" evidence="16">
    <location>
        <begin position="362"/>
        <end position="371"/>
    </location>
</feature>
<feature type="disulfide bond" evidence="16">
    <location>
        <begin position="151"/>
        <end position="168"/>
    </location>
</feature>
<evidence type="ECO:0000256" key="3">
    <source>
        <dbReference type="ARBA" id="ARBA00022473"/>
    </source>
</evidence>
<keyword evidence="14 16" id="KW-1015">Disulfide bond</keyword>
<evidence type="ECO:0000256" key="17">
    <source>
        <dbReference type="SAM" id="Phobius"/>
    </source>
</evidence>
<evidence type="ECO:0000256" key="5">
    <source>
        <dbReference type="ARBA" id="ARBA00022525"/>
    </source>
</evidence>
<dbReference type="Gene3D" id="2.10.25.10">
    <property type="entry name" value="Laminin"/>
    <property type="match status" value="9"/>
</dbReference>
<evidence type="ECO:0000256" key="15">
    <source>
        <dbReference type="ARBA" id="ARBA00023180"/>
    </source>
</evidence>
<name>A0A7M7GJS2_STRPU</name>
<feature type="signal peptide" evidence="18">
    <location>
        <begin position="1"/>
        <end position="23"/>
    </location>
</feature>
<feature type="disulfide bond" evidence="16">
    <location>
        <begin position="213"/>
        <end position="222"/>
    </location>
</feature>
<keyword evidence="4" id="KW-1003">Cell membrane</keyword>
<keyword evidence="7 17" id="KW-0812">Transmembrane</keyword>
<dbReference type="FunFam" id="2.10.25.10:FF:000712">
    <property type="entry name" value="Uncharacterized protein"/>
    <property type="match status" value="1"/>
</dbReference>
<dbReference type="CDD" id="cd00054">
    <property type="entry name" value="EGF_CA"/>
    <property type="match status" value="4"/>
</dbReference>
<dbReference type="FunFam" id="2.10.25.10:FF:000143">
    <property type="entry name" value="Protein crumbs 1"/>
    <property type="match status" value="1"/>
</dbReference>
<evidence type="ECO:0000256" key="18">
    <source>
        <dbReference type="SAM" id="SignalP"/>
    </source>
</evidence>
<comment type="caution">
    <text evidence="16">Lacks conserved residue(s) required for the propagation of feature annotation.</text>
</comment>
<feature type="disulfide bond" evidence="16">
    <location>
        <begin position="321"/>
        <end position="330"/>
    </location>
</feature>
<keyword evidence="5" id="KW-0964">Secreted</keyword>
<dbReference type="FunFam" id="2.10.25.10:FF:000387">
    <property type="entry name" value="basement membrane-specific heparan sulfate proteoglycan core protein-like"/>
    <property type="match status" value="1"/>
</dbReference>
<evidence type="ECO:0000256" key="8">
    <source>
        <dbReference type="ARBA" id="ARBA00022723"/>
    </source>
</evidence>
<evidence type="ECO:0000313" key="21">
    <source>
        <dbReference type="Proteomes" id="UP000007110"/>
    </source>
</evidence>
<evidence type="ECO:0000256" key="10">
    <source>
        <dbReference type="ARBA" id="ARBA00022737"/>
    </source>
</evidence>
<dbReference type="GO" id="GO:0007157">
    <property type="term" value="P:heterophilic cell-cell adhesion via plasma membrane cell adhesion molecules"/>
    <property type="evidence" value="ECO:0000318"/>
    <property type="project" value="GO_Central"/>
</dbReference>
<dbReference type="FunFam" id="2.10.25.10:FF:000659">
    <property type="entry name" value="Crumbs cell polarity complex component 2b"/>
    <property type="match status" value="1"/>
</dbReference>
<feature type="disulfide bond" evidence="16">
    <location>
        <begin position="78"/>
        <end position="88"/>
    </location>
</feature>
<dbReference type="InParanoid" id="A0A7M7GJS2"/>
<dbReference type="PROSITE" id="PS01186">
    <property type="entry name" value="EGF_2"/>
    <property type="match status" value="3"/>
</dbReference>
<dbReference type="Pfam" id="PF07645">
    <property type="entry name" value="EGF_CA"/>
    <property type="match status" value="1"/>
</dbReference>
<dbReference type="Pfam" id="PF00008">
    <property type="entry name" value="EGF"/>
    <property type="match status" value="7"/>
</dbReference>
<keyword evidence="12 17" id="KW-1133">Transmembrane helix</keyword>
<keyword evidence="11" id="KW-0106">Calcium</keyword>
<protein>
    <recommendedName>
        <fullName evidence="19">EGF-like domain-containing protein</fullName>
    </recommendedName>
</protein>
<evidence type="ECO:0000256" key="14">
    <source>
        <dbReference type="ARBA" id="ARBA00023157"/>
    </source>
</evidence>
<evidence type="ECO:0000256" key="13">
    <source>
        <dbReference type="ARBA" id="ARBA00023136"/>
    </source>
</evidence>
<feature type="disulfide bond" evidence="16">
    <location>
        <begin position="252"/>
        <end position="261"/>
    </location>
</feature>
<dbReference type="GeneID" id="100891480"/>
<dbReference type="InterPro" id="IPR000742">
    <property type="entry name" value="EGF"/>
</dbReference>
<keyword evidence="15" id="KW-0325">Glycoprotein</keyword>
<reference evidence="21" key="1">
    <citation type="submission" date="2015-02" db="EMBL/GenBank/DDBJ databases">
        <title>Genome sequencing for Strongylocentrotus purpuratus.</title>
        <authorList>
            <person name="Murali S."/>
            <person name="Liu Y."/>
            <person name="Vee V."/>
            <person name="English A."/>
            <person name="Wang M."/>
            <person name="Skinner E."/>
            <person name="Han Y."/>
            <person name="Muzny D.M."/>
            <person name="Worley K.C."/>
            <person name="Gibbs R.A."/>
        </authorList>
    </citation>
    <scope>NUCLEOTIDE SEQUENCE</scope>
</reference>
<feature type="domain" description="EGF-like" evidence="19">
    <location>
        <begin position="142"/>
        <end position="180"/>
    </location>
</feature>
<dbReference type="PROSITE" id="PS00022">
    <property type="entry name" value="EGF_1"/>
    <property type="match status" value="8"/>
</dbReference>
<evidence type="ECO:0000256" key="12">
    <source>
        <dbReference type="ARBA" id="ARBA00022989"/>
    </source>
</evidence>
<dbReference type="GO" id="GO:0007409">
    <property type="term" value="P:axonogenesis"/>
    <property type="evidence" value="ECO:0007669"/>
    <property type="project" value="UniProtKB-ARBA"/>
</dbReference>
<evidence type="ECO:0000259" key="19">
    <source>
        <dbReference type="PROSITE" id="PS50026"/>
    </source>
</evidence>
<keyword evidence="13 17" id="KW-0472">Membrane</keyword>
<evidence type="ECO:0000256" key="16">
    <source>
        <dbReference type="PROSITE-ProRule" id="PRU00076"/>
    </source>
</evidence>
<evidence type="ECO:0000256" key="2">
    <source>
        <dbReference type="ARBA" id="ARBA00004613"/>
    </source>
</evidence>
<feature type="domain" description="EGF-like" evidence="19">
    <location>
        <begin position="333"/>
        <end position="372"/>
    </location>
</feature>
<dbReference type="GO" id="GO:0032991">
    <property type="term" value="C:protein-containing complex"/>
    <property type="evidence" value="ECO:0000318"/>
    <property type="project" value="GO_Central"/>
</dbReference>
<dbReference type="GO" id="GO:0045197">
    <property type="term" value="P:establishment or maintenance of epithelial cell apical/basal polarity"/>
    <property type="evidence" value="ECO:0000318"/>
    <property type="project" value="GO_Central"/>
</dbReference>
<keyword evidence="8" id="KW-0479">Metal-binding</keyword>
<dbReference type="SMART" id="SM00181">
    <property type="entry name" value="EGF"/>
    <property type="match status" value="8"/>
</dbReference>
<dbReference type="FunFam" id="2.10.25.10:FF:000602">
    <property type="entry name" value="Notch receptor protein"/>
    <property type="match status" value="1"/>
</dbReference>
<evidence type="ECO:0000256" key="6">
    <source>
        <dbReference type="ARBA" id="ARBA00022536"/>
    </source>
</evidence>
<dbReference type="GO" id="GO:0005886">
    <property type="term" value="C:plasma membrane"/>
    <property type="evidence" value="ECO:0000318"/>
    <property type="project" value="GO_Central"/>
</dbReference>
<dbReference type="SUPFAM" id="SSF57283">
    <property type="entry name" value="PMP inhibitors"/>
    <property type="match status" value="1"/>
</dbReference>
<evidence type="ECO:0000256" key="1">
    <source>
        <dbReference type="ARBA" id="ARBA00004251"/>
    </source>
</evidence>
<keyword evidence="10" id="KW-0677">Repeat</keyword>
<keyword evidence="21" id="KW-1185">Reference proteome</keyword>
<feature type="domain" description="EGF-like" evidence="19">
    <location>
        <begin position="225"/>
        <end position="262"/>
    </location>
</feature>
<dbReference type="RefSeq" id="XP_003724390.2">
    <property type="nucleotide sequence ID" value="XM_003724342.3"/>
</dbReference>
<dbReference type="InterPro" id="IPR051022">
    <property type="entry name" value="Notch_Cell-Fate_Det"/>
</dbReference>
<keyword evidence="9 18" id="KW-0732">Signal</keyword>
<evidence type="ECO:0000256" key="9">
    <source>
        <dbReference type="ARBA" id="ARBA00022729"/>
    </source>
</evidence>
<evidence type="ECO:0000256" key="11">
    <source>
        <dbReference type="ARBA" id="ARBA00022837"/>
    </source>
</evidence>
<dbReference type="InterPro" id="IPR036201">
    <property type="entry name" value="Pacifastin_dom_sf"/>
</dbReference>
<dbReference type="GO" id="GO:0005576">
    <property type="term" value="C:extracellular region"/>
    <property type="evidence" value="ECO:0007669"/>
    <property type="project" value="UniProtKB-SubCell"/>
</dbReference>
<feature type="transmembrane region" description="Helical" evidence="17">
    <location>
        <begin position="584"/>
        <end position="609"/>
    </location>
</feature>
<dbReference type="PANTHER" id="PTHR24049">
    <property type="entry name" value="CRUMBS FAMILY MEMBER"/>
    <property type="match status" value="1"/>
</dbReference>
<comment type="subcellular location">
    <subcellularLocation>
        <location evidence="1">Cell membrane</location>
        <topology evidence="1">Single-pass type I membrane protein</topology>
    </subcellularLocation>
    <subcellularLocation>
        <location evidence="2">Secreted</location>
    </subcellularLocation>
</comment>
<evidence type="ECO:0000256" key="7">
    <source>
        <dbReference type="ARBA" id="ARBA00022692"/>
    </source>
</evidence>
<feature type="disulfide bond" evidence="16">
    <location>
        <begin position="170"/>
        <end position="179"/>
    </location>
</feature>
<feature type="disulfide bond" evidence="16">
    <location>
        <begin position="58"/>
        <end position="67"/>
    </location>
</feature>
<dbReference type="PROSITE" id="PS50026">
    <property type="entry name" value="EGF_3"/>
    <property type="match status" value="8"/>
</dbReference>
<accession>A0A7M7GJS2</accession>
<dbReference type="Pfam" id="PF23244">
    <property type="entry name" value="VWF"/>
    <property type="match status" value="1"/>
</dbReference>
<feature type="disulfide bond" evidence="16">
    <location>
        <begin position="100"/>
        <end position="109"/>
    </location>
</feature>
<dbReference type="SMART" id="SM00179">
    <property type="entry name" value="EGF_CA"/>
    <property type="match status" value="9"/>
</dbReference>